<evidence type="ECO:0000256" key="1">
    <source>
        <dbReference type="SAM" id="MobiDB-lite"/>
    </source>
</evidence>
<reference evidence="4" key="1">
    <citation type="submission" date="2022-05" db="EMBL/GenBank/DDBJ databases">
        <title>Complete sequence of a novel PHA-producing Halomonas strain.</title>
        <authorList>
            <person name="Zheng Z."/>
        </authorList>
    </citation>
    <scope>NUCLEOTIDE SEQUENCE</scope>
    <source>
        <strain evidence="4">ZZQ-149</strain>
    </source>
</reference>
<gene>
    <name evidence="4" type="ORF">M0220_13610</name>
</gene>
<accession>A0AA46TPL6</accession>
<dbReference type="EMBL" id="CP096973">
    <property type="protein sequence ID" value="UYO73904.1"/>
    <property type="molecule type" value="Genomic_DNA"/>
</dbReference>
<feature type="region of interest" description="Disordered" evidence="1">
    <location>
        <begin position="112"/>
        <end position="143"/>
    </location>
</feature>
<evidence type="ECO:0000256" key="2">
    <source>
        <dbReference type="SAM" id="SignalP"/>
    </source>
</evidence>
<dbReference type="KEGG" id="hqn:M0220_13610"/>
<proteinExistence type="predicted"/>
<dbReference type="InterPro" id="IPR036582">
    <property type="entry name" value="Mao_N_sf"/>
</dbReference>
<dbReference type="InterPro" id="IPR012854">
    <property type="entry name" value="Cu_amine_oxidase-like_N"/>
</dbReference>
<feature type="chain" id="PRO_5041320531" evidence="2">
    <location>
        <begin position="26"/>
        <end position="143"/>
    </location>
</feature>
<organism evidence="4 5">
    <name type="scientific">Halomonas qinghailakensis</name>
    <dbReference type="NCBI Taxonomy" id="2937790"/>
    <lineage>
        <taxon>Bacteria</taxon>
        <taxon>Pseudomonadati</taxon>
        <taxon>Pseudomonadota</taxon>
        <taxon>Gammaproteobacteria</taxon>
        <taxon>Oceanospirillales</taxon>
        <taxon>Halomonadaceae</taxon>
        <taxon>Halomonas</taxon>
    </lineage>
</organism>
<evidence type="ECO:0000259" key="3">
    <source>
        <dbReference type="Pfam" id="PF07833"/>
    </source>
</evidence>
<feature type="domain" description="Copper amine oxidase-like N-terminal" evidence="3">
    <location>
        <begin position="32"/>
        <end position="106"/>
    </location>
</feature>
<dbReference type="Gene3D" id="3.30.457.10">
    <property type="entry name" value="Copper amine oxidase-like, N-terminal domain"/>
    <property type="match status" value="1"/>
</dbReference>
<feature type="signal peptide" evidence="2">
    <location>
        <begin position="1"/>
        <end position="25"/>
    </location>
</feature>
<evidence type="ECO:0000313" key="5">
    <source>
        <dbReference type="Proteomes" id="UP001164935"/>
    </source>
</evidence>
<dbReference type="SUPFAM" id="SSF55383">
    <property type="entry name" value="Copper amine oxidase, domain N"/>
    <property type="match status" value="1"/>
</dbReference>
<protein>
    <submittedName>
        <fullName evidence="4">Stalk domain-containing protein</fullName>
    </submittedName>
</protein>
<dbReference type="Pfam" id="PF07833">
    <property type="entry name" value="Cu_amine_oxidN1"/>
    <property type="match status" value="1"/>
</dbReference>
<keyword evidence="5" id="KW-1185">Reference proteome</keyword>
<name>A0AA46TPL6_9GAMM</name>
<sequence>MDNKKTLLALSLASSLLLLSPAAMAHGGSPDYLPIDQVLRSSGATYELNDDSNELLITYGETEIRVPLGETQAFYNGEPVELSAPARLHDGEVQVERSFVHDLFRDHVPQTMMTESRRHPLDSLTAEEISKTPRKPSPSRAGI</sequence>
<dbReference type="AlphaFoldDB" id="A0AA46TPL6"/>
<dbReference type="RefSeq" id="WP_264017940.1">
    <property type="nucleotide sequence ID" value="NZ_CP096973.1"/>
</dbReference>
<dbReference type="Proteomes" id="UP001164935">
    <property type="component" value="Chromosome"/>
</dbReference>
<keyword evidence="2" id="KW-0732">Signal</keyword>
<evidence type="ECO:0000313" key="4">
    <source>
        <dbReference type="EMBL" id="UYO73904.1"/>
    </source>
</evidence>